<accession>A0AAX1WGM4</accession>
<evidence type="ECO:0000313" key="2">
    <source>
        <dbReference type="Proteomes" id="UP000286098"/>
    </source>
</evidence>
<name>A0AAX1WGM4_9ENTR</name>
<dbReference type="EMBL" id="NEYZ02000059">
    <property type="protein sequence ID" value="RNT39338.1"/>
    <property type="molecule type" value="Genomic_DNA"/>
</dbReference>
<dbReference type="Proteomes" id="UP000286098">
    <property type="component" value="Unassembled WGS sequence"/>
</dbReference>
<comment type="caution">
    <text evidence="1">The sequence shown here is derived from an EMBL/GenBank/DDBJ whole genome shotgun (WGS) entry which is preliminary data.</text>
</comment>
<sequence length="36" mass="4086">MNVPFAKIIRLLSNMIHTGILTEADRDNWICSVKKG</sequence>
<dbReference type="AlphaFoldDB" id="A0AAX1WGM4"/>
<evidence type="ECO:0000313" key="1">
    <source>
        <dbReference type="EMBL" id="RNT39338.1"/>
    </source>
</evidence>
<protein>
    <submittedName>
        <fullName evidence="1">Phage baseplate protein</fullName>
    </submittedName>
</protein>
<organism evidence="1 2">
    <name type="scientific">Enterobacter roggenkampii</name>
    <dbReference type="NCBI Taxonomy" id="1812935"/>
    <lineage>
        <taxon>Bacteria</taxon>
        <taxon>Pseudomonadati</taxon>
        <taxon>Pseudomonadota</taxon>
        <taxon>Gammaproteobacteria</taxon>
        <taxon>Enterobacterales</taxon>
        <taxon>Enterobacteriaceae</taxon>
        <taxon>Enterobacter</taxon>
        <taxon>Enterobacter cloacae complex</taxon>
    </lineage>
</organism>
<gene>
    <name evidence="1" type="ORF">B9059_015045</name>
</gene>
<proteinExistence type="predicted"/>
<reference evidence="1 2" key="1">
    <citation type="submission" date="2018-10" db="EMBL/GenBank/DDBJ databases">
        <authorList>
            <person name="Vanduin D."/>
            <person name="Fouts D."/>
            <person name="Wright M."/>
            <person name="Sutton G."/>
            <person name="Nguyen K."/>
            <person name="Kreiswirth B."/>
            <person name="Chen L."/>
            <person name="Rojas L."/>
            <person name="Hujer A."/>
            <person name="Hujer K."/>
            <person name="Bonomo R."/>
            <person name="Adams M."/>
        </authorList>
    </citation>
    <scope>NUCLEOTIDE SEQUENCE [LARGE SCALE GENOMIC DNA]</scope>
    <source>
        <strain evidence="1 2">CRK0054</strain>
    </source>
</reference>